<evidence type="ECO:0000256" key="10">
    <source>
        <dbReference type="SAM" id="Phobius"/>
    </source>
</evidence>
<dbReference type="InterPro" id="IPR002528">
    <property type="entry name" value="MATE_fam"/>
</dbReference>
<feature type="transmembrane region" description="Helical" evidence="10">
    <location>
        <begin position="46"/>
        <end position="69"/>
    </location>
</feature>
<evidence type="ECO:0000256" key="5">
    <source>
        <dbReference type="ARBA" id="ARBA00022475"/>
    </source>
</evidence>
<dbReference type="GO" id="GO:0046677">
    <property type="term" value="P:response to antibiotic"/>
    <property type="evidence" value="ECO:0007669"/>
    <property type="project" value="UniProtKB-KW"/>
</dbReference>
<dbReference type="CDD" id="cd13143">
    <property type="entry name" value="MATE_MepA_like"/>
    <property type="match status" value="1"/>
</dbReference>
<keyword evidence="6 10" id="KW-0812">Transmembrane</keyword>
<evidence type="ECO:0000256" key="6">
    <source>
        <dbReference type="ARBA" id="ARBA00022692"/>
    </source>
</evidence>
<keyword evidence="9" id="KW-0046">Antibiotic resistance</keyword>
<evidence type="ECO:0000256" key="8">
    <source>
        <dbReference type="ARBA" id="ARBA00023136"/>
    </source>
</evidence>
<feature type="transmembrane region" description="Helical" evidence="10">
    <location>
        <begin position="235"/>
        <end position="258"/>
    </location>
</feature>
<dbReference type="GO" id="GO:0042910">
    <property type="term" value="F:xenobiotic transmembrane transporter activity"/>
    <property type="evidence" value="ECO:0007669"/>
    <property type="project" value="InterPro"/>
</dbReference>
<dbReference type="Pfam" id="PF01554">
    <property type="entry name" value="MatE"/>
    <property type="match status" value="2"/>
</dbReference>
<sequence>MNIDISSHFTYKKLFRFVLPSIGTMVFLSTYSIVDALFISNYVGDTAFASINLIFPALMIFGCLGSMLGSGGSALIGKKLGEGHTAEARGIFSAIIIGSFLSGIVLSIGAYFFIPFLTSLMGAWGEMQKNSILYGQLILLSFPLHLLQRIFHSLVITAGKPSLGLYTNIISGVSNIIFDFILIACFNMGITGAALATVIAEIIGGLIPVVYFFYNKTGSLFITQPRWDIHDFTKICTNGLSPLLTNLSMSIVIIVYNYQLLHFLGQNGVAAFGIIMYTSFVLESANIGYAMGTAPIVSYNYGAQNHSELQNIFKKSLFFYGITGGIITILSFPMAPFLAHIFVGYNPELYQLTIHGFYLYCLSFITSGFNIYASSFFTALNNGLISATLSTCRSVLFELIAITVLPIFWGAEGIWLSATISNLAAFIIAIYFWIHYREKYHYI</sequence>
<feature type="transmembrane region" description="Helical" evidence="10">
    <location>
        <begin position="264"/>
        <end position="282"/>
    </location>
</feature>
<comment type="similarity">
    <text evidence="2">Belongs to the multi antimicrobial extrusion (MATE) (TC 2.A.66.1) family. MepA subfamily.</text>
</comment>
<keyword evidence="4" id="KW-0813">Transport</keyword>
<keyword evidence="7 10" id="KW-1133">Transmembrane helix</keyword>
<evidence type="ECO:0000256" key="4">
    <source>
        <dbReference type="ARBA" id="ARBA00022448"/>
    </source>
</evidence>
<dbReference type="PANTHER" id="PTHR43823:SF3">
    <property type="entry name" value="MULTIDRUG EXPORT PROTEIN MEPA"/>
    <property type="match status" value="1"/>
</dbReference>
<gene>
    <name evidence="11" type="ORF">BCB69_00195</name>
</gene>
<dbReference type="STRING" id="39950.BCB69_00195"/>
<feature type="transmembrane region" description="Helical" evidence="10">
    <location>
        <begin position="415"/>
        <end position="434"/>
    </location>
</feature>
<dbReference type="GO" id="GO:0015297">
    <property type="term" value="F:antiporter activity"/>
    <property type="evidence" value="ECO:0007669"/>
    <property type="project" value="InterPro"/>
</dbReference>
<dbReference type="KEGG" id="dpn:BCB69_00195"/>
<evidence type="ECO:0000256" key="3">
    <source>
        <dbReference type="ARBA" id="ARBA00022106"/>
    </source>
</evidence>
<accession>A0A1B3WC62</accession>
<name>A0A1B3WC62_9FIRM</name>
<feature type="transmembrane region" description="Helical" evidence="10">
    <location>
        <begin position="133"/>
        <end position="151"/>
    </location>
</feature>
<feature type="transmembrane region" description="Helical" evidence="10">
    <location>
        <begin position="317"/>
        <end position="345"/>
    </location>
</feature>
<feature type="transmembrane region" description="Helical" evidence="10">
    <location>
        <begin position="357"/>
        <end position="380"/>
    </location>
</feature>
<feature type="transmembrane region" description="Helical" evidence="10">
    <location>
        <begin position="163"/>
        <end position="184"/>
    </location>
</feature>
<feature type="transmembrane region" description="Helical" evidence="10">
    <location>
        <begin position="392"/>
        <end position="409"/>
    </location>
</feature>
<reference evidence="12" key="1">
    <citation type="submission" date="2016-08" db="EMBL/GenBank/DDBJ databases">
        <authorList>
            <person name="Holder M.E."/>
            <person name="Ajami N.J."/>
            <person name="Petrosino J.F."/>
        </authorList>
    </citation>
    <scope>NUCLEOTIDE SEQUENCE [LARGE SCALE GENOMIC DNA]</scope>
    <source>
        <strain evidence="12">F0677</strain>
    </source>
</reference>
<evidence type="ECO:0000256" key="7">
    <source>
        <dbReference type="ARBA" id="ARBA00022989"/>
    </source>
</evidence>
<dbReference type="GO" id="GO:0005886">
    <property type="term" value="C:plasma membrane"/>
    <property type="evidence" value="ECO:0007669"/>
    <property type="project" value="UniProtKB-SubCell"/>
</dbReference>
<dbReference type="Proteomes" id="UP000094757">
    <property type="component" value="Chromosome"/>
</dbReference>
<evidence type="ECO:0000313" key="11">
    <source>
        <dbReference type="EMBL" id="AOH38550.1"/>
    </source>
</evidence>
<dbReference type="InterPro" id="IPR051327">
    <property type="entry name" value="MATE_MepA_subfamily"/>
</dbReference>
<dbReference type="EMBL" id="CP017037">
    <property type="protein sequence ID" value="AOH38550.1"/>
    <property type="molecule type" value="Genomic_DNA"/>
</dbReference>
<evidence type="ECO:0000256" key="2">
    <source>
        <dbReference type="ARBA" id="ARBA00008417"/>
    </source>
</evidence>
<dbReference type="AlphaFoldDB" id="A0A1B3WC62"/>
<dbReference type="InterPro" id="IPR045070">
    <property type="entry name" value="MATE_MepA-like"/>
</dbReference>
<comment type="subcellular location">
    <subcellularLocation>
        <location evidence="1">Cell membrane</location>
        <topology evidence="1">Multi-pass membrane protein</topology>
    </subcellularLocation>
</comment>
<dbReference type="InterPro" id="IPR048279">
    <property type="entry name" value="MdtK-like"/>
</dbReference>
<dbReference type="RefSeq" id="WP_069176680.1">
    <property type="nucleotide sequence ID" value="NZ_CP017037.1"/>
</dbReference>
<keyword evidence="8 10" id="KW-0472">Membrane</keyword>
<proteinExistence type="inferred from homology"/>
<dbReference type="PIRSF" id="PIRSF006603">
    <property type="entry name" value="DinF"/>
    <property type="match status" value="1"/>
</dbReference>
<feature type="transmembrane region" description="Helical" evidence="10">
    <location>
        <begin position="14"/>
        <end position="34"/>
    </location>
</feature>
<feature type="transmembrane region" description="Helical" evidence="10">
    <location>
        <begin position="190"/>
        <end position="214"/>
    </location>
</feature>
<evidence type="ECO:0000313" key="12">
    <source>
        <dbReference type="Proteomes" id="UP000094757"/>
    </source>
</evidence>
<organism evidence="11 12">
    <name type="scientific">Dialister pneumosintes</name>
    <dbReference type="NCBI Taxonomy" id="39950"/>
    <lineage>
        <taxon>Bacteria</taxon>
        <taxon>Bacillati</taxon>
        <taxon>Bacillota</taxon>
        <taxon>Negativicutes</taxon>
        <taxon>Veillonellales</taxon>
        <taxon>Veillonellaceae</taxon>
        <taxon>Dialister</taxon>
    </lineage>
</organism>
<evidence type="ECO:0000256" key="1">
    <source>
        <dbReference type="ARBA" id="ARBA00004651"/>
    </source>
</evidence>
<feature type="transmembrane region" description="Helical" evidence="10">
    <location>
        <begin position="90"/>
        <end position="113"/>
    </location>
</feature>
<dbReference type="PANTHER" id="PTHR43823">
    <property type="entry name" value="SPORULATION PROTEIN YKVU"/>
    <property type="match status" value="1"/>
</dbReference>
<keyword evidence="5" id="KW-1003">Cell membrane</keyword>
<protein>
    <recommendedName>
        <fullName evidence="3">Multidrug export protein MepA</fullName>
    </recommendedName>
</protein>
<evidence type="ECO:0000256" key="9">
    <source>
        <dbReference type="ARBA" id="ARBA00023251"/>
    </source>
</evidence>